<feature type="transmembrane region" description="Helical" evidence="2">
    <location>
        <begin position="150"/>
        <end position="174"/>
    </location>
</feature>
<name>A0A812I556_9DINO</name>
<feature type="region of interest" description="Disordered" evidence="1">
    <location>
        <begin position="186"/>
        <end position="243"/>
    </location>
</feature>
<comment type="caution">
    <text evidence="3">The sequence shown here is derived from an EMBL/GenBank/DDBJ whole genome shotgun (WGS) entry which is preliminary data.</text>
</comment>
<organism evidence="3 4">
    <name type="scientific">Symbiodinium natans</name>
    <dbReference type="NCBI Taxonomy" id="878477"/>
    <lineage>
        <taxon>Eukaryota</taxon>
        <taxon>Sar</taxon>
        <taxon>Alveolata</taxon>
        <taxon>Dinophyceae</taxon>
        <taxon>Suessiales</taxon>
        <taxon>Symbiodiniaceae</taxon>
        <taxon>Symbiodinium</taxon>
    </lineage>
</organism>
<evidence type="ECO:0000313" key="4">
    <source>
        <dbReference type="Proteomes" id="UP000604046"/>
    </source>
</evidence>
<feature type="region of interest" description="Disordered" evidence="1">
    <location>
        <begin position="43"/>
        <end position="66"/>
    </location>
</feature>
<feature type="transmembrane region" description="Helical" evidence="2">
    <location>
        <begin position="629"/>
        <end position="652"/>
    </location>
</feature>
<gene>
    <name evidence="3" type="ORF">SNAT2548_LOCUS2797</name>
</gene>
<evidence type="ECO:0000256" key="1">
    <source>
        <dbReference type="SAM" id="MobiDB-lite"/>
    </source>
</evidence>
<protein>
    <submittedName>
        <fullName evidence="3">Uncharacterized protein</fullName>
    </submittedName>
</protein>
<feature type="transmembrane region" description="Helical" evidence="2">
    <location>
        <begin position="7"/>
        <end position="27"/>
    </location>
</feature>
<feature type="transmembrane region" description="Helical" evidence="2">
    <location>
        <begin position="435"/>
        <end position="455"/>
    </location>
</feature>
<dbReference type="AlphaFoldDB" id="A0A812I556"/>
<reference evidence="3" key="1">
    <citation type="submission" date="2021-02" db="EMBL/GenBank/DDBJ databases">
        <authorList>
            <person name="Dougan E. K."/>
            <person name="Rhodes N."/>
            <person name="Thang M."/>
            <person name="Chan C."/>
        </authorList>
    </citation>
    <scope>NUCLEOTIDE SEQUENCE</scope>
</reference>
<feature type="transmembrane region" description="Helical" evidence="2">
    <location>
        <begin position="380"/>
        <end position="397"/>
    </location>
</feature>
<proteinExistence type="predicted"/>
<feature type="transmembrane region" description="Helical" evidence="2">
    <location>
        <begin position="279"/>
        <end position="299"/>
    </location>
</feature>
<keyword evidence="2" id="KW-1133">Transmembrane helix</keyword>
<keyword evidence="2" id="KW-0472">Membrane</keyword>
<evidence type="ECO:0000256" key="2">
    <source>
        <dbReference type="SAM" id="Phobius"/>
    </source>
</evidence>
<accession>A0A812I556</accession>
<feature type="transmembrane region" description="Helical" evidence="2">
    <location>
        <begin position="311"/>
        <end position="332"/>
    </location>
</feature>
<dbReference type="EMBL" id="CAJNDS010000169">
    <property type="protein sequence ID" value="CAE6973290.1"/>
    <property type="molecule type" value="Genomic_DNA"/>
</dbReference>
<keyword evidence="4" id="KW-1185">Reference proteome</keyword>
<keyword evidence="2" id="KW-0812">Transmembrane</keyword>
<feature type="transmembrane region" description="Helical" evidence="2">
    <location>
        <begin position="548"/>
        <end position="571"/>
    </location>
</feature>
<dbReference type="Proteomes" id="UP000604046">
    <property type="component" value="Unassembled WGS sequence"/>
</dbReference>
<sequence length="664" mass="71824">MPCTGLTYFPSLAVAGIFLGLLTIQAVRPHELLRELDPDADNASNATAARAEEGDDGTDDGLGIPIEFTAKEPPGIELTEGAGHTSIVKKDSNPTRTRRLDNYTVAAIDGRNVEFVSPAVLNPLWAKLANGTENYRVTFLRPESGFAHRVLLGIGIFPAAMTVYVAFCTLPCLLSQLARKGALVSVKPDTDTPAPAEASEDLKAPAATTPTHRSGLEGEGAQEPPAESPEVSAATGPAKEAHMQTAAKDEERLLIEMRPAYMLGDSPFARCMKGWYTQALLGVFLGTECAAAVIFHVQLLPDEPLMVGLDLAMLLLRLGCCVAVVVGLRAVACNHFLEESAECPRLIPPNTLESIIRRGKLGKEKELVEIQGVLGDQLRFLAFAAFLPTLLLTYGFIGRATYKFLGAAAKFLTSQDAGPLLAMMFQEMDDINQQGLLYLLFFMFMLEASVVARTVQAHVDVLTTKIDIMHRKEKEEFDRAEGKDGISKRWLNDMHKWVVKLAEEVLPHLKGLSGPTCAFAVCNWTLAFVKVFLNLTAADEAQIIRSGLGALVAVFAIHLPVGLLCLLPLAMVSDACDVLQEKLNLLRGVSEPADNTHIQLTESYMKGANRGQGLGFELYGTGMVVNKRVLFTTFAKIAGAASLVLSAAYQIFKLQRGYRAALVA</sequence>
<evidence type="ECO:0000313" key="3">
    <source>
        <dbReference type="EMBL" id="CAE6973290.1"/>
    </source>
</evidence>